<dbReference type="InterPro" id="IPR013783">
    <property type="entry name" value="Ig-like_fold"/>
</dbReference>
<keyword evidence="2" id="KW-1185">Reference proteome</keyword>
<dbReference type="AlphaFoldDB" id="A0ABD0S0R8"/>
<dbReference type="Proteomes" id="UP001529510">
    <property type="component" value="Unassembled WGS sequence"/>
</dbReference>
<feature type="non-terminal residue" evidence="1">
    <location>
        <position position="81"/>
    </location>
</feature>
<comment type="caution">
    <text evidence="1">The sequence shown here is derived from an EMBL/GenBank/DDBJ whole genome shotgun (WGS) entry which is preliminary data.</text>
</comment>
<dbReference type="InterPro" id="IPR036179">
    <property type="entry name" value="Ig-like_dom_sf"/>
</dbReference>
<protein>
    <recommendedName>
        <fullName evidence="3">Recombination activating protein 2</fullName>
    </recommendedName>
</protein>
<organism evidence="1 2">
    <name type="scientific">Cirrhinus mrigala</name>
    <name type="common">Mrigala</name>
    <dbReference type="NCBI Taxonomy" id="683832"/>
    <lineage>
        <taxon>Eukaryota</taxon>
        <taxon>Metazoa</taxon>
        <taxon>Chordata</taxon>
        <taxon>Craniata</taxon>
        <taxon>Vertebrata</taxon>
        <taxon>Euteleostomi</taxon>
        <taxon>Actinopterygii</taxon>
        <taxon>Neopterygii</taxon>
        <taxon>Teleostei</taxon>
        <taxon>Ostariophysi</taxon>
        <taxon>Cypriniformes</taxon>
        <taxon>Cyprinidae</taxon>
        <taxon>Labeoninae</taxon>
        <taxon>Labeonini</taxon>
        <taxon>Cirrhinus</taxon>
    </lineage>
</organism>
<proteinExistence type="predicted"/>
<dbReference type="Gene3D" id="2.60.40.10">
    <property type="entry name" value="Immunoglobulins"/>
    <property type="match status" value="1"/>
</dbReference>
<dbReference type="SUPFAM" id="SSF48726">
    <property type="entry name" value="Immunoglobulin"/>
    <property type="match status" value="1"/>
</dbReference>
<feature type="non-terminal residue" evidence="1">
    <location>
        <position position="1"/>
    </location>
</feature>
<evidence type="ECO:0000313" key="2">
    <source>
        <dbReference type="Proteomes" id="UP001529510"/>
    </source>
</evidence>
<gene>
    <name evidence="1" type="ORF">M9458_001998</name>
</gene>
<reference evidence="1 2" key="1">
    <citation type="submission" date="2024-05" db="EMBL/GenBank/DDBJ databases">
        <title>Genome sequencing and assembly of Indian major carp, Cirrhinus mrigala (Hamilton, 1822).</title>
        <authorList>
            <person name="Mohindra V."/>
            <person name="Chowdhury L.M."/>
            <person name="Lal K."/>
            <person name="Jena J.K."/>
        </authorList>
    </citation>
    <scope>NUCLEOTIDE SEQUENCE [LARGE SCALE GENOMIC DNA]</scope>
    <source>
        <strain evidence="1">CM1030</strain>
        <tissue evidence="1">Blood</tissue>
    </source>
</reference>
<sequence length="81" mass="8585">EGEDGTLPCLVTDPAVNHLSLLTCTGSGLPAGLTYSVHPQRGITIKNVSRAFEGCYVCAGEMDEKPVKSNLYSLSVRPGVY</sequence>
<dbReference type="EMBL" id="JAMKFB020000001">
    <property type="protein sequence ID" value="KAL0203980.1"/>
    <property type="molecule type" value="Genomic_DNA"/>
</dbReference>
<name>A0ABD0S0R8_CIRMR</name>
<evidence type="ECO:0008006" key="3">
    <source>
        <dbReference type="Google" id="ProtNLM"/>
    </source>
</evidence>
<accession>A0ABD0S0R8</accession>
<evidence type="ECO:0000313" key="1">
    <source>
        <dbReference type="EMBL" id="KAL0203980.1"/>
    </source>
</evidence>